<comment type="caution">
    <text evidence="1">The sequence shown here is derived from an EMBL/GenBank/DDBJ whole genome shotgun (WGS) entry which is preliminary data.</text>
</comment>
<sequence>MIIMLADYIFRAIQNNTDCDIICDHSQKDEPAEVIRRVRRWQFRDGIELMCSEETETAVQTGDEQCPEQWIVWSVTGDTEKKVSPQHKEFFSLCQQRYWLKIQMA</sequence>
<evidence type="ECO:0000313" key="1">
    <source>
        <dbReference type="EMBL" id="MCY0791442.1"/>
    </source>
</evidence>
<evidence type="ECO:0000313" key="2">
    <source>
        <dbReference type="Proteomes" id="UP001076655"/>
    </source>
</evidence>
<proteinExistence type="predicted"/>
<dbReference type="AlphaFoldDB" id="A0A9Q4GT57"/>
<dbReference type="EMBL" id="JAPNMI010000010">
    <property type="protein sequence ID" value="MCY0791442.1"/>
    <property type="molecule type" value="Genomic_DNA"/>
</dbReference>
<dbReference type="RefSeq" id="WP_080947987.1">
    <property type="nucleotide sequence ID" value="NZ_JAACFZ010000001.1"/>
</dbReference>
<reference evidence="1" key="1">
    <citation type="submission" date="2022-08" db="EMBL/GenBank/DDBJ databases">
        <authorList>
            <person name="Dale J.L."/>
        </authorList>
    </citation>
    <scope>NUCLEOTIDE SEQUENCE</scope>
    <source>
        <strain evidence="1">2022EL-00758</strain>
    </source>
</reference>
<protein>
    <submittedName>
        <fullName evidence="1">Uncharacterized protein</fullName>
    </submittedName>
</protein>
<dbReference type="Proteomes" id="UP001076655">
    <property type="component" value="Unassembled WGS sequence"/>
</dbReference>
<organism evidence="1 2">
    <name type="scientific">Morganella morganii</name>
    <name type="common">Proteus morganii</name>
    <dbReference type="NCBI Taxonomy" id="582"/>
    <lineage>
        <taxon>Bacteria</taxon>
        <taxon>Pseudomonadati</taxon>
        <taxon>Pseudomonadota</taxon>
        <taxon>Gammaproteobacteria</taxon>
        <taxon>Enterobacterales</taxon>
        <taxon>Morganellaceae</taxon>
        <taxon>Morganella</taxon>
    </lineage>
</organism>
<name>A0A9Q4GT57_MORMO</name>
<gene>
    <name evidence="1" type="ORF">N0392_17330</name>
</gene>
<accession>A0A9Q4GT57</accession>